<dbReference type="Proteomes" id="UP000198310">
    <property type="component" value="Unassembled WGS sequence"/>
</dbReference>
<protein>
    <recommendedName>
        <fullName evidence="2">DUF4136 domain-containing protein</fullName>
    </recommendedName>
</protein>
<dbReference type="AlphaFoldDB" id="A0A238X7D1"/>
<feature type="signal peptide" evidence="1">
    <location>
        <begin position="1"/>
        <end position="24"/>
    </location>
</feature>
<dbReference type="InterPro" id="IPR025411">
    <property type="entry name" value="DUF4136"/>
</dbReference>
<proteinExistence type="predicted"/>
<dbReference type="EMBL" id="FZNS01000003">
    <property type="protein sequence ID" value="SNR54518.1"/>
    <property type="molecule type" value="Genomic_DNA"/>
</dbReference>
<gene>
    <name evidence="3" type="ORF">SAMN06269173_103541</name>
</gene>
<organism evidence="3 4">
    <name type="scientific">Hymenobacter mucosus</name>
    <dbReference type="NCBI Taxonomy" id="1411120"/>
    <lineage>
        <taxon>Bacteria</taxon>
        <taxon>Pseudomonadati</taxon>
        <taxon>Bacteroidota</taxon>
        <taxon>Cytophagia</taxon>
        <taxon>Cytophagales</taxon>
        <taxon>Hymenobacteraceae</taxon>
        <taxon>Hymenobacter</taxon>
    </lineage>
</organism>
<evidence type="ECO:0000313" key="4">
    <source>
        <dbReference type="Proteomes" id="UP000198310"/>
    </source>
</evidence>
<name>A0A238X7D1_9BACT</name>
<dbReference type="Gene3D" id="3.30.160.670">
    <property type="match status" value="1"/>
</dbReference>
<keyword evidence="4" id="KW-1185">Reference proteome</keyword>
<feature type="chain" id="PRO_5011258298" description="DUF4136 domain-containing protein" evidence="1">
    <location>
        <begin position="25"/>
        <end position="201"/>
    </location>
</feature>
<reference evidence="4" key="1">
    <citation type="submission" date="2017-06" db="EMBL/GenBank/DDBJ databases">
        <authorList>
            <person name="Varghese N."/>
            <person name="Submissions S."/>
        </authorList>
    </citation>
    <scope>NUCLEOTIDE SEQUENCE [LARGE SCALE GENOMIC DNA]</scope>
    <source>
        <strain evidence="4">DSM 28041</strain>
    </source>
</reference>
<sequence length="201" mass="22743">MKITINSILVLLIALVASCSSPVAVQQKPGVDFSKYRTYDWAKTDVKSADSQNPIYKSSLNDQEIQQAISSELAKRGIRPIQGSAKPDFYLTYHLYIEEAERTVANPPATGYAFPYAMSYRGRFLPINYGYWYTSPYYNTGYRTETYQEGTMILDFVDARSNNLVWRGSVADAVNNPARIGDEFSKAAKEILDKFPVEEKK</sequence>
<accession>A0A238X7D1</accession>
<keyword evidence="1" id="KW-0732">Signal</keyword>
<feature type="domain" description="DUF4136" evidence="2">
    <location>
        <begin position="26"/>
        <end position="196"/>
    </location>
</feature>
<dbReference type="RefSeq" id="WP_045687035.1">
    <property type="nucleotide sequence ID" value="NZ_FZNS01000003.1"/>
</dbReference>
<evidence type="ECO:0000313" key="3">
    <source>
        <dbReference type="EMBL" id="SNR54518.1"/>
    </source>
</evidence>
<evidence type="ECO:0000259" key="2">
    <source>
        <dbReference type="Pfam" id="PF13590"/>
    </source>
</evidence>
<evidence type="ECO:0000256" key="1">
    <source>
        <dbReference type="SAM" id="SignalP"/>
    </source>
</evidence>
<dbReference type="PROSITE" id="PS51257">
    <property type="entry name" value="PROKAR_LIPOPROTEIN"/>
    <property type="match status" value="1"/>
</dbReference>
<dbReference type="Pfam" id="PF13590">
    <property type="entry name" value="DUF4136"/>
    <property type="match status" value="1"/>
</dbReference>